<name>A0AA39XUX0_9PEZI</name>
<dbReference type="Proteomes" id="UP001174936">
    <property type="component" value="Unassembled WGS sequence"/>
</dbReference>
<reference evidence="1" key="1">
    <citation type="submission" date="2023-06" db="EMBL/GenBank/DDBJ databases">
        <title>Genome-scale phylogeny and comparative genomics of the fungal order Sordariales.</title>
        <authorList>
            <consortium name="Lawrence Berkeley National Laboratory"/>
            <person name="Hensen N."/>
            <person name="Bonometti L."/>
            <person name="Westerberg I."/>
            <person name="Brannstrom I.O."/>
            <person name="Guillou S."/>
            <person name="Cros-Aarteil S."/>
            <person name="Calhoun S."/>
            <person name="Haridas S."/>
            <person name="Kuo A."/>
            <person name="Mondo S."/>
            <person name="Pangilinan J."/>
            <person name="Riley R."/>
            <person name="Labutti K."/>
            <person name="Andreopoulos B."/>
            <person name="Lipzen A."/>
            <person name="Chen C."/>
            <person name="Yanf M."/>
            <person name="Daum C."/>
            <person name="Ng V."/>
            <person name="Clum A."/>
            <person name="Steindorff A."/>
            <person name="Ohm R."/>
            <person name="Martin F."/>
            <person name="Silar P."/>
            <person name="Natvig D."/>
            <person name="Lalanne C."/>
            <person name="Gautier V."/>
            <person name="Ament-Velasquez S.L."/>
            <person name="Kruys A."/>
            <person name="Hutchinson M.I."/>
            <person name="Powell A.J."/>
            <person name="Barry K."/>
            <person name="Miller A.N."/>
            <person name="Grigoriev I.V."/>
            <person name="Debuchy R."/>
            <person name="Gladieux P."/>
            <person name="Thoren M.H."/>
            <person name="Johannesson H."/>
        </authorList>
    </citation>
    <scope>NUCLEOTIDE SEQUENCE</scope>
    <source>
        <strain evidence="1">SMH2532-1</strain>
    </source>
</reference>
<dbReference type="EMBL" id="JAULSV010000006">
    <property type="protein sequence ID" value="KAK0640681.1"/>
    <property type="molecule type" value="Genomic_DNA"/>
</dbReference>
<sequence length="262" mass="28725">MNDKRHYFALSIKNTFRLRTLLALSALIQTILLTLLPYSLALLPALFFTLHSAISTLADTLTPSESPLLHRVIPGRTTAVIPSWYAGGYSNSSSGQTPLVVFHMVIGFNHPLGVLCPGGRAIASAMNGIKEVLDSKREEFGVVGWSKWMGMEREAGNKMMMVVYFRTASGLEKFAACEEHREAVEAVEGARGYVSVVHETFEAAPGRWGFVAVDSEPVLLGDGACRIMDEKGAWVWVRSLVRDEGSVVRGLLGMLGRGQERR</sequence>
<gene>
    <name evidence="1" type="ORF">B0T16DRAFT_514617</name>
</gene>
<dbReference type="InterPro" id="IPR025444">
    <property type="entry name" value="Monooxy_af470"/>
</dbReference>
<evidence type="ECO:0000313" key="2">
    <source>
        <dbReference type="Proteomes" id="UP001174936"/>
    </source>
</evidence>
<proteinExistence type="predicted"/>
<dbReference type="Pfam" id="PF13826">
    <property type="entry name" value="Monooxy_af470-like"/>
    <property type="match status" value="1"/>
</dbReference>
<organism evidence="1 2">
    <name type="scientific">Cercophora newfieldiana</name>
    <dbReference type="NCBI Taxonomy" id="92897"/>
    <lineage>
        <taxon>Eukaryota</taxon>
        <taxon>Fungi</taxon>
        <taxon>Dikarya</taxon>
        <taxon>Ascomycota</taxon>
        <taxon>Pezizomycotina</taxon>
        <taxon>Sordariomycetes</taxon>
        <taxon>Sordariomycetidae</taxon>
        <taxon>Sordariales</taxon>
        <taxon>Lasiosphaeriaceae</taxon>
        <taxon>Cercophora</taxon>
    </lineage>
</organism>
<evidence type="ECO:0000313" key="1">
    <source>
        <dbReference type="EMBL" id="KAK0640681.1"/>
    </source>
</evidence>
<dbReference type="AlphaFoldDB" id="A0AA39XUX0"/>
<comment type="caution">
    <text evidence="1">The sequence shown here is derived from an EMBL/GenBank/DDBJ whole genome shotgun (WGS) entry which is preliminary data.</text>
</comment>
<protein>
    <submittedName>
        <fullName evidence="1">Uncharacterized protein</fullName>
    </submittedName>
</protein>
<keyword evidence="2" id="KW-1185">Reference proteome</keyword>
<accession>A0AA39XUX0</accession>